<dbReference type="AlphaFoldDB" id="A0A918M1F8"/>
<dbReference type="GO" id="GO:0006355">
    <property type="term" value="P:regulation of DNA-templated transcription"/>
    <property type="evidence" value="ECO:0007669"/>
    <property type="project" value="UniProtKB-ARBA"/>
</dbReference>
<evidence type="ECO:0000313" key="4">
    <source>
        <dbReference type="EMBL" id="GGT95881.1"/>
    </source>
</evidence>
<reference evidence="4" key="1">
    <citation type="journal article" date="2014" name="Int. J. Syst. Evol. Microbiol.">
        <title>Complete genome sequence of Corynebacterium casei LMG S-19264T (=DSM 44701T), isolated from a smear-ripened cheese.</title>
        <authorList>
            <consortium name="US DOE Joint Genome Institute (JGI-PGF)"/>
            <person name="Walter F."/>
            <person name="Albersmeier A."/>
            <person name="Kalinowski J."/>
            <person name="Ruckert C."/>
        </authorList>
    </citation>
    <scope>NUCLEOTIDE SEQUENCE</scope>
    <source>
        <strain evidence="4">JCM 4125</strain>
    </source>
</reference>
<dbReference type="Gene3D" id="1.10.357.10">
    <property type="entry name" value="Tetracycline Repressor, domain 2"/>
    <property type="match status" value="1"/>
</dbReference>
<name>A0A918M1F8_9ACTN</name>
<sequence>MAGSTEETKRRLLDAARVEFSSYGIAGARVNRIAERAGVNKERIYGHFQSKEGLFKAVIAEAMAELVREVRPGEGSIGDYVGRIFDYHRNDPTLLRLLMFEGLQEGYVGTYDVSERASWYAGAAQALASATDRPVDDGGRLLLTLIGLGAWPMAMPQLSRLCQEATGEAEDMASLRDFLVTFAERGATTATAPGTTPPQP</sequence>
<dbReference type="RefSeq" id="WP_189718138.1">
    <property type="nucleotide sequence ID" value="NZ_BMSA01000049.1"/>
</dbReference>
<dbReference type="PROSITE" id="PS50977">
    <property type="entry name" value="HTH_TETR_2"/>
    <property type="match status" value="1"/>
</dbReference>
<dbReference type="SUPFAM" id="SSF48498">
    <property type="entry name" value="Tetracyclin repressor-like, C-terminal domain"/>
    <property type="match status" value="1"/>
</dbReference>
<feature type="domain" description="HTH tetR-type" evidence="3">
    <location>
        <begin position="6"/>
        <end position="66"/>
    </location>
</feature>
<dbReference type="InterPro" id="IPR009057">
    <property type="entry name" value="Homeodomain-like_sf"/>
</dbReference>
<dbReference type="PRINTS" id="PR00455">
    <property type="entry name" value="HTHTETR"/>
</dbReference>
<dbReference type="InterPro" id="IPR041467">
    <property type="entry name" value="Sco4008_C"/>
</dbReference>
<dbReference type="InterPro" id="IPR001647">
    <property type="entry name" value="HTH_TetR"/>
</dbReference>
<evidence type="ECO:0000256" key="1">
    <source>
        <dbReference type="ARBA" id="ARBA00023125"/>
    </source>
</evidence>
<accession>A0A918M1F8</accession>
<evidence type="ECO:0000259" key="3">
    <source>
        <dbReference type="PROSITE" id="PS50977"/>
    </source>
</evidence>
<dbReference type="SUPFAM" id="SSF46689">
    <property type="entry name" value="Homeodomain-like"/>
    <property type="match status" value="1"/>
</dbReference>
<keyword evidence="1 2" id="KW-0238">DNA-binding</keyword>
<proteinExistence type="predicted"/>
<keyword evidence="5" id="KW-1185">Reference proteome</keyword>
<dbReference type="PANTHER" id="PTHR30328:SF54">
    <property type="entry name" value="HTH-TYPE TRANSCRIPTIONAL REPRESSOR SCO4008"/>
    <property type="match status" value="1"/>
</dbReference>
<evidence type="ECO:0000256" key="2">
    <source>
        <dbReference type="PROSITE-ProRule" id="PRU00335"/>
    </source>
</evidence>
<comment type="caution">
    <text evidence="4">The sequence shown here is derived from an EMBL/GenBank/DDBJ whole genome shotgun (WGS) entry which is preliminary data.</text>
</comment>
<gene>
    <name evidence="4" type="ORF">GCM10010226_86950</name>
</gene>
<dbReference type="InterPro" id="IPR050109">
    <property type="entry name" value="HTH-type_TetR-like_transc_reg"/>
</dbReference>
<dbReference type="PANTHER" id="PTHR30328">
    <property type="entry name" value="TRANSCRIPTIONAL REPRESSOR"/>
    <property type="match status" value="1"/>
</dbReference>
<dbReference type="Pfam" id="PF00440">
    <property type="entry name" value="TetR_N"/>
    <property type="match status" value="1"/>
</dbReference>
<organism evidence="4 5">
    <name type="scientific">Streptomyces phaeofaciens</name>
    <dbReference type="NCBI Taxonomy" id="68254"/>
    <lineage>
        <taxon>Bacteria</taxon>
        <taxon>Bacillati</taxon>
        <taxon>Actinomycetota</taxon>
        <taxon>Actinomycetes</taxon>
        <taxon>Kitasatosporales</taxon>
        <taxon>Streptomycetaceae</taxon>
        <taxon>Streptomyces</taxon>
    </lineage>
</organism>
<evidence type="ECO:0000313" key="5">
    <source>
        <dbReference type="Proteomes" id="UP000646776"/>
    </source>
</evidence>
<dbReference type="Pfam" id="PF17926">
    <property type="entry name" value="TetR_C_21"/>
    <property type="match status" value="1"/>
</dbReference>
<feature type="DNA-binding region" description="H-T-H motif" evidence="2">
    <location>
        <begin position="29"/>
        <end position="48"/>
    </location>
</feature>
<protein>
    <submittedName>
        <fullName evidence="4">TetR family transcriptional regulator</fullName>
    </submittedName>
</protein>
<dbReference type="Proteomes" id="UP000646776">
    <property type="component" value="Unassembled WGS sequence"/>
</dbReference>
<dbReference type="EMBL" id="BMSA01000049">
    <property type="protein sequence ID" value="GGT95881.1"/>
    <property type="molecule type" value="Genomic_DNA"/>
</dbReference>
<dbReference type="InterPro" id="IPR036271">
    <property type="entry name" value="Tet_transcr_reg_TetR-rel_C_sf"/>
</dbReference>
<reference evidence="4" key="2">
    <citation type="submission" date="2020-09" db="EMBL/GenBank/DDBJ databases">
        <authorList>
            <person name="Sun Q."/>
            <person name="Ohkuma M."/>
        </authorList>
    </citation>
    <scope>NUCLEOTIDE SEQUENCE</scope>
    <source>
        <strain evidence="4">JCM 4125</strain>
    </source>
</reference>
<dbReference type="GO" id="GO:0003677">
    <property type="term" value="F:DNA binding"/>
    <property type="evidence" value="ECO:0007669"/>
    <property type="project" value="UniProtKB-UniRule"/>
</dbReference>